<accession>A0ABW5G7L9</accession>
<feature type="compositionally biased region" description="Pro residues" evidence="1">
    <location>
        <begin position="355"/>
        <end position="364"/>
    </location>
</feature>
<dbReference type="Pfam" id="PF02470">
    <property type="entry name" value="MlaD"/>
    <property type="match status" value="1"/>
</dbReference>
<dbReference type="InterPro" id="IPR024516">
    <property type="entry name" value="Mce_C"/>
</dbReference>
<dbReference type="PANTHER" id="PTHR33371:SF19">
    <property type="entry name" value="MCE-FAMILY PROTEIN MCE4A"/>
    <property type="match status" value="1"/>
</dbReference>
<dbReference type="PANTHER" id="PTHR33371">
    <property type="entry name" value="INTERMEMBRANE PHOSPHOLIPID TRANSPORT SYSTEM BINDING PROTEIN MLAD-RELATED"/>
    <property type="match status" value="1"/>
</dbReference>
<feature type="compositionally biased region" description="Basic and acidic residues" evidence="1">
    <location>
        <begin position="332"/>
        <end position="344"/>
    </location>
</feature>
<dbReference type="EMBL" id="JBHUKR010000026">
    <property type="protein sequence ID" value="MFD2422249.1"/>
    <property type="molecule type" value="Genomic_DNA"/>
</dbReference>
<protein>
    <submittedName>
        <fullName evidence="4">MCE family protein</fullName>
    </submittedName>
</protein>
<feature type="domain" description="Mammalian cell entry C-terminal" evidence="3">
    <location>
        <begin position="124"/>
        <end position="345"/>
    </location>
</feature>
<keyword evidence="5" id="KW-1185">Reference proteome</keyword>
<organism evidence="4 5">
    <name type="scientific">Amycolatopsis pigmentata</name>
    <dbReference type="NCBI Taxonomy" id="450801"/>
    <lineage>
        <taxon>Bacteria</taxon>
        <taxon>Bacillati</taxon>
        <taxon>Actinomycetota</taxon>
        <taxon>Actinomycetes</taxon>
        <taxon>Pseudonocardiales</taxon>
        <taxon>Pseudonocardiaceae</taxon>
        <taxon>Amycolatopsis</taxon>
    </lineage>
</organism>
<name>A0ABW5G7L9_9PSEU</name>
<dbReference type="Pfam" id="PF11887">
    <property type="entry name" value="Mce4_CUP1"/>
    <property type="match status" value="1"/>
</dbReference>
<evidence type="ECO:0000313" key="4">
    <source>
        <dbReference type="EMBL" id="MFD2422249.1"/>
    </source>
</evidence>
<proteinExistence type="predicted"/>
<dbReference type="InterPro" id="IPR003399">
    <property type="entry name" value="Mce/MlaD"/>
</dbReference>
<evidence type="ECO:0000256" key="1">
    <source>
        <dbReference type="SAM" id="MobiDB-lite"/>
    </source>
</evidence>
<gene>
    <name evidence="4" type="ORF">ACFSXZ_38605</name>
</gene>
<evidence type="ECO:0000259" key="2">
    <source>
        <dbReference type="Pfam" id="PF02470"/>
    </source>
</evidence>
<dbReference type="NCBIfam" id="TIGR00996">
    <property type="entry name" value="Mtu_fam_mce"/>
    <property type="match status" value="1"/>
</dbReference>
<evidence type="ECO:0000313" key="5">
    <source>
        <dbReference type="Proteomes" id="UP001597417"/>
    </source>
</evidence>
<feature type="domain" description="Mce/MlaD" evidence="2">
    <location>
        <begin position="40"/>
        <end position="116"/>
    </location>
</feature>
<dbReference type="InterPro" id="IPR005693">
    <property type="entry name" value="Mce"/>
</dbReference>
<dbReference type="RefSeq" id="WP_378271247.1">
    <property type="nucleotide sequence ID" value="NZ_JBHUKR010000026.1"/>
</dbReference>
<dbReference type="InterPro" id="IPR052336">
    <property type="entry name" value="MlaD_Phospholipid_Transporter"/>
</dbReference>
<dbReference type="Proteomes" id="UP001597417">
    <property type="component" value="Unassembled WGS sequence"/>
</dbReference>
<comment type="caution">
    <text evidence="4">The sequence shown here is derived from an EMBL/GenBank/DDBJ whole genome shotgun (WGS) entry which is preliminary data.</text>
</comment>
<evidence type="ECO:0000259" key="3">
    <source>
        <dbReference type="Pfam" id="PF11887"/>
    </source>
</evidence>
<sequence length="450" mass="47289">MSRGALSVVRRRVLGLLLVAVLAAGVTLSIALYDKAFTPTVEVKLEAGDIGNQLMPQSDVKVRGLIVGSVKSVVATGKGAELTLALDPESAKMIPAGVSARFLPKTLFGERFVSLEIPPGTPTATALRAGDVIPQDRTSDAIQLGKAIDDLLPVLQAVQPEKLSATLTAISTALHGRGDQFGRTLSQLGTYVGDLNPHLPELRKNLQELAKFSDNLNASAPDLVQTMDNLATTAKTVVTEQRNLQSLYGEVTGASQTLESFLRANSSNLIRLSSNSRPTAELLAQYAPEYPCLFGSMADLVPFVDQSLGKGTSKPGLRATIEVTVNRGPYKAGRDEPRFDDKRGPRCYNVKDYPMPFPQYPPDGPIKDGSTPPPGSRAASDGLQPANTSADAGGYNGGGASGGSIANTPAEQGFLAQLIGPQVGMSASDVPGWSGLLVAPLYRGAEVTVR</sequence>
<reference evidence="5" key="1">
    <citation type="journal article" date="2019" name="Int. J. Syst. Evol. Microbiol.">
        <title>The Global Catalogue of Microorganisms (GCM) 10K type strain sequencing project: providing services to taxonomists for standard genome sequencing and annotation.</title>
        <authorList>
            <consortium name="The Broad Institute Genomics Platform"/>
            <consortium name="The Broad Institute Genome Sequencing Center for Infectious Disease"/>
            <person name="Wu L."/>
            <person name="Ma J."/>
        </authorList>
    </citation>
    <scope>NUCLEOTIDE SEQUENCE [LARGE SCALE GENOMIC DNA]</scope>
    <source>
        <strain evidence="5">CGMCC 4.7645</strain>
    </source>
</reference>
<feature type="region of interest" description="Disordered" evidence="1">
    <location>
        <begin position="328"/>
        <end position="395"/>
    </location>
</feature>